<feature type="signal peptide" evidence="1">
    <location>
        <begin position="1"/>
        <end position="20"/>
    </location>
</feature>
<name>A0ABS5WDT3_9FLAO</name>
<protein>
    <submittedName>
        <fullName evidence="2">Uncharacterized protein</fullName>
    </submittedName>
</protein>
<evidence type="ECO:0000256" key="1">
    <source>
        <dbReference type="SAM" id="SignalP"/>
    </source>
</evidence>
<keyword evidence="3" id="KW-1185">Reference proteome</keyword>
<reference evidence="3" key="2">
    <citation type="submission" date="2023-07" db="EMBL/GenBank/DDBJ databases">
        <title>Zobellia barbeyronii sp. nov., a new marine flavobacterium, isolated from green and red algae.</title>
        <authorList>
            <person name="Nedashkovskaya O.I."/>
            <person name="Otstavnykh N."/>
            <person name="Zhukova N."/>
            <person name="Guzev K."/>
            <person name="Chausova V."/>
            <person name="Tekutyeva L."/>
            <person name="Mikhailov V."/>
            <person name="Isaeva M."/>
        </authorList>
    </citation>
    <scope>NUCLEOTIDE SEQUENCE [LARGE SCALE GENOMIC DNA]</scope>
    <source>
        <strain evidence="3">KMM 6746</strain>
    </source>
</reference>
<sequence>MKKTFIFCLLTMLTIKMTYAHNPLSATYYLEVNQELGILNVSVSQAGFQEALNKHYPEINFDKLSDVEYKKLAVGYIKDNFNLMVNGNQVQLLNGGLKLGNHQTDLKFITSDLPHKFSNLAIKIDAFKENDHHQTVFSLSLHGVSDKVILTEKNDYATSVNFENNKMVAKTEGFDTKYLWFFTAIPILIVGKKLFSSQKDSE</sequence>
<gene>
    <name evidence="2" type="ORF">HW347_09855</name>
</gene>
<dbReference type="RefSeq" id="WP_214611728.1">
    <property type="nucleotide sequence ID" value="NZ_JACATN010000003.1"/>
</dbReference>
<dbReference type="EMBL" id="JACATN010000003">
    <property type="protein sequence ID" value="MBT2161571.1"/>
    <property type="molecule type" value="Genomic_DNA"/>
</dbReference>
<comment type="caution">
    <text evidence="2">The sequence shown here is derived from an EMBL/GenBank/DDBJ whole genome shotgun (WGS) entry which is preliminary data.</text>
</comment>
<reference evidence="2 3" key="1">
    <citation type="submission" date="2020-06" db="EMBL/GenBank/DDBJ databases">
        <authorList>
            <person name="Isaeva M.P."/>
            <person name="Chernysheva N.Y."/>
        </authorList>
    </citation>
    <scope>NUCLEOTIDE SEQUENCE [LARGE SCALE GENOMIC DNA]</scope>
    <source>
        <strain evidence="2 3">KMM 6746</strain>
    </source>
</reference>
<feature type="chain" id="PRO_5047094576" evidence="1">
    <location>
        <begin position="21"/>
        <end position="202"/>
    </location>
</feature>
<proteinExistence type="predicted"/>
<accession>A0ABS5WDT3</accession>
<evidence type="ECO:0000313" key="3">
    <source>
        <dbReference type="Proteomes" id="UP000740413"/>
    </source>
</evidence>
<evidence type="ECO:0000313" key="2">
    <source>
        <dbReference type="EMBL" id="MBT2161571.1"/>
    </source>
</evidence>
<keyword evidence="1" id="KW-0732">Signal</keyword>
<dbReference type="Proteomes" id="UP000740413">
    <property type="component" value="Unassembled WGS sequence"/>
</dbReference>
<organism evidence="2 3">
    <name type="scientific">Zobellia barbeyronii</name>
    <dbReference type="NCBI Taxonomy" id="2748009"/>
    <lineage>
        <taxon>Bacteria</taxon>
        <taxon>Pseudomonadati</taxon>
        <taxon>Bacteroidota</taxon>
        <taxon>Flavobacteriia</taxon>
        <taxon>Flavobacteriales</taxon>
        <taxon>Flavobacteriaceae</taxon>
        <taxon>Zobellia</taxon>
    </lineage>
</organism>